<dbReference type="Gene3D" id="1.10.3820.10">
    <property type="entry name" value="Di-heme elbow motif domain"/>
    <property type="match status" value="1"/>
</dbReference>
<evidence type="ECO:0000256" key="7">
    <source>
        <dbReference type="SAM" id="SignalP"/>
    </source>
</evidence>
<keyword evidence="6" id="KW-0408">Iron</keyword>
<sequence>MYRITPCTALLLVSALALGLTGLMSASTFAADEQASRSCIKCHKRNGKLEGVHASPGLAILCQDCHGPKGTHPKKGSTLNTFGPDSPLTAEQRTEICLTCHDHQALGEVEWTHNVHANRLGCDQCHKLHPETDPMLSLNTQQHSQLCVGCHKVKQ</sequence>
<evidence type="ECO:0000259" key="8">
    <source>
        <dbReference type="Pfam" id="PF22678"/>
    </source>
</evidence>
<keyword evidence="5" id="KW-0249">Electron transport</keyword>
<keyword evidence="3" id="KW-0479">Metal-binding</keyword>
<dbReference type="GO" id="GO:0046872">
    <property type="term" value="F:metal ion binding"/>
    <property type="evidence" value="ECO:0007669"/>
    <property type="project" value="UniProtKB-KW"/>
</dbReference>
<evidence type="ECO:0000256" key="3">
    <source>
        <dbReference type="ARBA" id="ARBA00022723"/>
    </source>
</evidence>
<proteinExistence type="predicted"/>
<evidence type="ECO:0000313" key="10">
    <source>
        <dbReference type="Proteomes" id="UP000474778"/>
    </source>
</evidence>
<reference evidence="9 10" key="1">
    <citation type="submission" date="2019-12" db="EMBL/GenBank/DDBJ databases">
        <title>Shewanella insulae sp. nov., isolated from a tidal flat.</title>
        <authorList>
            <person name="Yoon J.-H."/>
        </authorList>
    </citation>
    <scope>NUCLEOTIDE SEQUENCE [LARGE SCALE GENOMIC DNA]</scope>
    <source>
        <strain evidence="9 10">JBTF-M18</strain>
    </source>
</reference>
<dbReference type="RefSeq" id="WP_160797889.1">
    <property type="nucleotide sequence ID" value="NZ_WRPA01000015.1"/>
</dbReference>
<feature type="chain" id="PRO_5027095537" evidence="7">
    <location>
        <begin position="31"/>
        <end position="155"/>
    </location>
</feature>
<dbReference type="InterPro" id="IPR051829">
    <property type="entry name" value="Multiheme_Cytochr_ET"/>
</dbReference>
<evidence type="ECO:0000256" key="4">
    <source>
        <dbReference type="ARBA" id="ARBA00022729"/>
    </source>
</evidence>
<keyword evidence="1" id="KW-0813">Transport</keyword>
<evidence type="ECO:0000256" key="5">
    <source>
        <dbReference type="ARBA" id="ARBA00022982"/>
    </source>
</evidence>
<dbReference type="InterPro" id="IPR053875">
    <property type="entry name" value="Cytochrom_c_NrfB-like_dom"/>
</dbReference>
<evidence type="ECO:0000256" key="1">
    <source>
        <dbReference type="ARBA" id="ARBA00022448"/>
    </source>
</evidence>
<protein>
    <submittedName>
        <fullName evidence="9">Nitrite reductase</fullName>
    </submittedName>
</protein>
<dbReference type="Proteomes" id="UP000474778">
    <property type="component" value="Unassembled WGS sequence"/>
</dbReference>
<dbReference type="PANTHER" id="PTHR35038">
    <property type="entry name" value="DISSIMILATORY SULFITE REDUCTASE SIRA"/>
    <property type="match status" value="1"/>
</dbReference>
<evidence type="ECO:0000313" key="9">
    <source>
        <dbReference type="EMBL" id="MXR70117.1"/>
    </source>
</evidence>
<dbReference type="InterPro" id="IPR036280">
    <property type="entry name" value="Multihaem_cyt_sf"/>
</dbReference>
<dbReference type="Gene3D" id="3.90.10.10">
    <property type="entry name" value="Cytochrome C3"/>
    <property type="match status" value="1"/>
</dbReference>
<dbReference type="EMBL" id="WRPA01000015">
    <property type="protein sequence ID" value="MXR70117.1"/>
    <property type="molecule type" value="Genomic_DNA"/>
</dbReference>
<evidence type="ECO:0000256" key="2">
    <source>
        <dbReference type="ARBA" id="ARBA00022617"/>
    </source>
</evidence>
<evidence type="ECO:0000256" key="6">
    <source>
        <dbReference type="ARBA" id="ARBA00023004"/>
    </source>
</evidence>
<dbReference type="InterPro" id="IPR038266">
    <property type="entry name" value="NapC/NirT_cytc_sf"/>
</dbReference>
<keyword evidence="2" id="KW-0349">Heme</keyword>
<dbReference type="Pfam" id="PF22678">
    <property type="entry name" value="Cytochrom_c_NrfB-like"/>
    <property type="match status" value="1"/>
</dbReference>
<organism evidence="9 10">
    <name type="scientific">Shewanella insulae</name>
    <dbReference type="NCBI Taxonomy" id="2681496"/>
    <lineage>
        <taxon>Bacteria</taxon>
        <taxon>Pseudomonadati</taxon>
        <taxon>Pseudomonadota</taxon>
        <taxon>Gammaproteobacteria</taxon>
        <taxon>Alteromonadales</taxon>
        <taxon>Shewanellaceae</taxon>
        <taxon>Shewanella</taxon>
    </lineage>
</organism>
<keyword evidence="10" id="KW-1185">Reference proteome</keyword>
<dbReference type="SUPFAM" id="SSF48695">
    <property type="entry name" value="Multiheme cytochromes"/>
    <property type="match status" value="1"/>
</dbReference>
<gene>
    <name evidence="9" type="ORF">GNT65_15740</name>
</gene>
<feature type="signal peptide" evidence="7">
    <location>
        <begin position="1"/>
        <end position="30"/>
    </location>
</feature>
<accession>A0A6L7I0M9</accession>
<feature type="domain" description="Cytochrome c-type protein NrfB-like" evidence="8">
    <location>
        <begin position="62"/>
        <end position="150"/>
    </location>
</feature>
<dbReference type="AlphaFoldDB" id="A0A6L7I0M9"/>
<name>A0A6L7I0M9_9GAMM</name>
<keyword evidence="4 7" id="KW-0732">Signal</keyword>
<comment type="caution">
    <text evidence="9">The sequence shown here is derived from an EMBL/GenBank/DDBJ whole genome shotgun (WGS) entry which is preliminary data.</text>
</comment>